<gene>
    <name evidence="3" type="ORF">MTBPR1_90113</name>
</gene>
<dbReference type="Pfam" id="PF14326">
    <property type="entry name" value="DUF4384"/>
    <property type="match status" value="1"/>
</dbReference>
<keyword evidence="1" id="KW-0472">Membrane</keyword>
<dbReference type="STRING" id="1867952.MTBPR1_90113"/>
<evidence type="ECO:0000256" key="1">
    <source>
        <dbReference type="SAM" id="Phobius"/>
    </source>
</evidence>
<dbReference type="Proteomes" id="UP000231658">
    <property type="component" value="Unassembled WGS sequence"/>
</dbReference>
<dbReference type="EMBL" id="FLYE01000048">
    <property type="protein sequence ID" value="SCA58266.1"/>
    <property type="molecule type" value="Genomic_DNA"/>
</dbReference>
<reference evidence="3 4" key="1">
    <citation type="submission" date="2016-07" db="EMBL/GenBank/DDBJ databases">
        <authorList>
            <person name="Lefevre C.T."/>
        </authorList>
    </citation>
    <scope>NUCLEOTIDE SEQUENCE [LARGE SCALE GENOMIC DNA]</scope>
    <source>
        <strain evidence="3">PR1</strain>
    </source>
</reference>
<evidence type="ECO:0000313" key="3">
    <source>
        <dbReference type="EMBL" id="SCA58266.1"/>
    </source>
</evidence>
<keyword evidence="1" id="KW-0812">Transmembrane</keyword>
<feature type="transmembrane region" description="Helical" evidence="1">
    <location>
        <begin position="199"/>
        <end position="216"/>
    </location>
</feature>
<evidence type="ECO:0000259" key="2">
    <source>
        <dbReference type="Pfam" id="PF14326"/>
    </source>
</evidence>
<keyword evidence="4" id="KW-1185">Reference proteome</keyword>
<keyword evidence="1" id="KW-1133">Transmembrane helix</keyword>
<accession>A0A1C3RLY0</accession>
<dbReference type="OrthoDB" id="8436543at2"/>
<name>A0A1C3RLY0_9PROT</name>
<organism evidence="3 4">
    <name type="scientific">Candidatus Terasakiella magnetica</name>
    <dbReference type="NCBI Taxonomy" id="1867952"/>
    <lineage>
        <taxon>Bacteria</taxon>
        <taxon>Pseudomonadati</taxon>
        <taxon>Pseudomonadota</taxon>
        <taxon>Alphaproteobacteria</taxon>
        <taxon>Rhodospirillales</taxon>
        <taxon>Terasakiellaceae</taxon>
        <taxon>Terasakiella</taxon>
    </lineage>
</organism>
<sequence length="352" mass="38485">MKRIAILIATTGGPVLVDRITPEPAPQSMICLQRQSDVLPISADYDDFVRPGSGVIMREFGPYEEGAFRMDVSAAIGTGLSWQLGVFGAHAVFKSETCELSNLENADLIVWLSGTVDYDLNVGDVDHMAEKVESSALLLAEFIAKGTPIIFGAGLENAKFLAEHKPPKGIEVFSLKTTHDLLQAMGLGQRPQDKNSTSFWLMAGVALACVVGLFIFSQSQNDAPELLTPVENDLEITLTSDLGKEPIYYYGDELNLIVSVNQQAWVHCFYEQVNGDILKIYPNDQMDKIEPLSADRIHVLSGAEDSEFVIRLGPPAGEEEVSCFASLDKADMGLEDISDDMPHDTLFITLKP</sequence>
<protein>
    <recommendedName>
        <fullName evidence="2">DUF4384 domain-containing protein</fullName>
    </recommendedName>
</protein>
<dbReference type="RefSeq" id="WP_069190265.1">
    <property type="nucleotide sequence ID" value="NZ_FLYE01000048.1"/>
</dbReference>
<dbReference type="AlphaFoldDB" id="A0A1C3RLY0"/>
<proteinExistence type="predicted"/>
<dbReference type="InterPro" id="IPR025493">
    <property type="entry name" value="DUF4384"/>
</dbReference>
<feature type="domain" description="DUF4384" evidence="2">
    <location>
        <begin position="248"/>
        <end position="327"/>
    </location>
</feature>
<evidence type="ECO:0000313" key="4">
    <source>
        <dbReference type="Proteomes" id="UP000231658"/>
    </source>
</evidence>